<comment type="function">
    <text evidence="7">Involved in the gluconeogenesis. Catalyzes stereospecifically the conversion of dihydroxyacetone phosphate (DHAP) to D-glyceraldehyde-3-phosphate (G3P).</text>
</comment>
<comment type="caution">
    <text evidence="9">The sequence shown here is derived from an EMBL/GenBank/DDBJ whole genome shotgun (WGS) entry which is preliminary data.</text>
</comment>
<dbReference type="Proteomes" id="UP000193136">
    <property type="component" value="Unassembled WGS sequence"/>
</dbReference>
<dbReference type="Gene3D" id="3.20.20.70">
    <property type="entry name" value="Aldolase class I"/>
    <property type="match status" value="1"/>
</dbReference>
<dbReference type="GO" id="GO:0006096">
    <property type="term" value="P:glycolytic process"/>
    <property type="evidence" value="ECO:0007669"/>
    <property type="project" value="UniProtKB-UniRule"/>
</dbReference>
<comment type="similarity">
    <text evidence="2 7 8">Belongs to the triosephosphate isomerase family.</text>
</comment>
<feature type="binding site" evidence="7">
    <location>
        <position position="173"/>
    </location>
    <ligand>
        <name>substrate</name>
    </ligand>
</feature>
<evidence type="ECO:0000256" key="4">
    <source>
        <dbReference type="ARBA" id="ARBA00022490"/>
    </source>
</evidence>
<dbReference type="GO" id="GO:0046166">
    <property type="term" value="P:glyceraldehyde-3-phosphate biosynthetic process"/>
    <property type="evidence" value="ECO:0007669"/>
    <property type="project" value="TreeGrafter"/>
</dbReference>
<comment type="pathway">
    <text evidence="7 8">Carbohydrate biosynthesis; gluconeogenesis.</text>
</comment>
<keyword evidence="5 7" id="KW-0324">Glycolysis</keyword>
<keyword evidence="4 7" id="KW-0963">Cytoplasm</keyword>
<dbReference type="InterPro" id="IPR035990">
    <property type="entry name" value="TIM_sf"/>
</dbReference>
<feature type="binding site" evidence="7">
    <location>
        <begin position="234"/>
        <end position="235"/>
    </location>
    <ligand>
        <name>substrate</name>
    </ligand>
</feature>
<dbReference type="SUPFAM" id="SSF51351">
    <property type="entry name" value="Triosephosphate isomerase (TIM)"/>
    <property type="match status" value="1"/>
</dbReference>
<evidence type="ECO:0000256" key="2">
    <source>
        <dbReference type="ARBA" id="ARBA00007422"/>
    </source>
</evidence>
<comment type="subunit">
    <text evidence="7 8">Homodimer.</text>
</comment>
<dbReference type="STRING" id="1969733.B5V00_16010"/>
<dbReference type="OrthoDB" id="9809429at2"/>
<keyword evidence="3 7" id="KW-0312">Gluconeogenesis</keyword>
<evidence type="ECO:0000256" key="8">
    <source>
        <dbReference type="RuleBase" id="RU363013"/>
    </source>
</evidence>
<dbReference type="GO" id="GO:0004807">
    <property type="term" value="F:triose-phosphate isomerase activity"/>
    <property type="evidence" value="ECO:0007669"/>
    <property type="project" value="UniProtKB-UniRule"/>
</dbReference>
<dbReference type="InterPro" id="IPR013785">
    <property type="entry name" value="Aldolase_TIM"/>
</dbReference>
<accession>A0A1X0XLK0</accession>
<dbReference type="InterPro" id="IPR020861">
    <property type="entry name" value="Triosephosphate_isomerase_AS"/>
</dbReference>
<dbReference type="FunFam" id="3.20.20.70:FF:000016">
    <property type="entry name" value="Triosephosphate isomerase"/>
    <property type="match status" value="1"/>
</dbReference>
<evidence type="ECO:0000313" key="9">
    <source>
        <dbReference type="EMBL" id="ORJ53707.1"/>
    </source>
</evidence>
<sequence length="253" mass="26931">MRRPVIAGNWKMHKTIAEAVELAGALKQAAAGIDHADFIIAPVFTALATVAAELQGSNLKLSGQNCSDKSSGAFTGEVAPQMLLDAGCSHVILGHSERRQLFGESNDLINAKIRAALTAGLRVIFCIGETLAERETGRMYDVLSEQVTQGLAGLSEEQMDRVIVAYEPVWAIGTGKTATSDQAEEAHSFVRGLIAGQFNLQVSEQLRILYGGSVKPGNVDELMARDNIDGALVGGASLNADDFIRIMNFNGTN</sequence>
<evidence type="ECO:0000256" key="6">
    <source>
        <dbReference type="ARBA" id="ARBA00023235"/>
    </source>
</evidence>
<feature type="binding site" evidence="7">
    <location>
        <begin position="9"/>
        <end position="11"/>
    </location>
    <ligand>
        <name>substrate</name>
    </ligand>
</feature>
<dbReference type="PANTHER" id="PTHR21139:SF42">
    <property type="entry name" value="TRIOSEPHOSPHATE ISOMERASE"/>
    <property type="match status" value="1"/>
</dbReference>
<dbReference type="EC" id="5.3.1.1" evidence="7 8"/>
<dbReference type="UniPathway" id="UPA00109">
    <property type="reaction ID" value="UER00189"/>
</dbReference>
<feature type="active site" description="Proton acceptor" evidence="7">
    <location>
        <position position="167"/>
    </location>
</feature>
<evidence type="ECO:0000256" key="1">
    <source>
        <dbReference type="ARBA" id="ARBA00004680"/>
    </source>
</evidence>
<dbReference type="PROSITE" id="PS00171">
    <property type="entry name" value="TIM_1"/>
    <property type="match status" value="1"/>
</dbReference>
<evidence type="ECO:0000256" key="5">
    <source>
        <dbReference type="ARBA" id="ARBA00023152"/>
    </source>
</evidence>
<comment type="subcellular location">
    <subcellularLocation>
        <location evidence="7 8">Cytoplasm</location>
    </subcellularLocation>
</comment>
<organism evidence="9 10">
    <name type="scientific">Geothermobacter hydrogeniphilus</name>
    <dbReference type="NCBI Taxonomy" id="1969733"/>
    <lineage>
        <taxon>Bacteria</taxon>
        <taxon>Pseudomonadati</taxon>
        <taxon>Thermodesulfobacteriota</taxon>
        <taxon>Desulfuromonadia</taxon>
        <taxon>Desulfuromonadales</taxon>
        <taxon>Geothermobacteraceae</taxon>
        <taxon>Geothermobacter</taxon>
    </lineage>
</organism>
<evidence type="ECO:0000313" key="10">
    <source>
        <dbReference type="Proteomes" id="UP000193136"/>
    </source>
</evidence>
<feature type="binding site" evidence="7">
    <location>
        <position position="213"/>
    </location>
    <ligand>
        <name>substrate</name>
    </ligand>
</feature>
<dbReference type="EMBL" id="NAAD01000034">
    <property type="protein sequence ID" value="ORJ53707.1"/>
    <property type="molecule type" value="Genomic_DNA"/>
</dbReference>
<dbReference type="RefSeq" id="WP_085011815.1">
    <property type="nucleotide sequence ID" value="NZ_NAAD01000034.1"/>
</dbReference>
<dbReference type="InterPro" id="IPR022896">
    <property type="entry name" value="TrioseP_Isoase_bac/euk"/>
</dbReference>
<keyword evidence="6 7" id="KW-0413">Isomerase</keyword>
<evidence type="ECO:0000256" key="3">
    <source>
        <dbReference type="ARBA" id="ARBA00022432"/>
    </source>
</evidence>
<dbReference type="CDD" id="cd00311">
    <property type="entry name" value="TIM"/>
    <property type="match status" value="1"/>
</dbReference>
<dbReference type="NCBIfam" id="TIGR00419">
    <property type="entry name" value="tim"/>
    <property type="match status" value="1"/>
</dbReference>
<dbReference type="Pfam" id="PF00121">
    <property type="entry name" value="TIM"/>
    <property type="match status" value="1"/>
</dbReference>
<dbReference type="GO" id="GO:0005829">
    <property type="term" value="C:cytosol"/>
    <property type="evidence" value="ECO:0007669"/>
    <property type="project" value="TreeGrafter"/>
</dbReference>
<dbReference type="InterPro" id="IPR000652">
    <property type="entry name" value="Triosephosphate_isomerase"/>
</dbReference>
<reference evidence="9 10" key="1">
    <citation type="submission" date="2017-03" db="EMBL/GenBank/DDBJ databases">
        <title>Genome sequence of Geothermobacter sp. EPR-M, Deep-Sea Iron Reducer.</title>
        <authorList>
            <person name="Tully B."/>
            <person name="Savalia P."/>
            <person name="Abuyen K."/>
            <person name="Baughan C."/>
            <person name="Romero E."/>
            <person name="Ronkowski C."/>
            <person name="Torres B."/>
            <person name="Tremblay J."/>
            <person name="Trujillo A."/>
            <person name="Tyler M."/>
            <person name="Perez-Rodriguez I."/>
            <person name="Amend J."/>
        </authorList>
    </citation>
    <scope>NUCLEOTIDE SEQUENCE [LARGE SCALE GENOMIC DNA]</scope>
    <source>
        <strain evidence="9 10">EPR-M</strain>
    </source>
</reference>
<evidence type="ECO:0000256" key="7">
    <source>
        <dbReference type="HAMAP-Rule" id="MF_00147"/>
    </source>
</evidence>
<protein>
    <recommendedName>
        <fullName evidence="7 8">Triosephosphate isomerase</fullName>
        <shortName evidence="7">TIM</shortName>
        <shortName evidence="7">TPI</shortName>
        <ecNumber evidence="7 8">5.3.1.1</ecNumber>
    </recommendedName>
    <alternativeName>
        <fullName evidence="7">Triose-phosphate isomerase</fullName>
    </alternativeName>
</protein>
<proteinExistence type="inferred from homology"/>
<dbReference type="GO" id="GO:0019563">
    <property type="term" value="P:glycerol catabolic process"/>
    <property type="evidence" value="ECO:0007669"/>
    <property type="project" value="TreeGrafter"/>
</dbReference>
<feature type="active site" description="Electrophile" evidence="7">
    <location>
        <position position="95"/>
    </location>
</feature>
<dbReference type="PROSITE" id="PS51440">
    <property type="entry name" value="TIM_2"/>
    <property type="match status" value="1"/>
</dbReference>
<name>A0A1X0XLK0_9BACT</name>
<keyword evidence="10" id="KW-1185">Reference proteome</keyword>
<dbReference type="UniPathway" id="UPA00138"/>
<comment type="catalytic activity">
    <reaction evidence="7 8">
        <text>D-glyceraldehyde 3-phosphate = dihydroxyacetone phosphate</text>
        <dbReference type="Rhea" id="RHEA:18585"/>
        <dbReference type="ChEBI" id="CHEBI:57642"/>
        <dbReference type="ChEBI" id="CHEBI:59776"/>
        <dbReference type="EC" id="5.3.1.1"/>
    </reaction>
</comment>
<comment type="pathway">
    <text evidence="1 7 8">Carbohydrate degradation; glycolysis; D-glyceraldehyde 3-phosphate from glycerone phosphate: step 1/1.</text>
</comment>
<dbReference type="PANTHER" id="PTHR21139">
    <property type="entry name" value="TRIOSEPHOSPHATE ISOMERASE"/>
    <property type="match status" value="1"/>
</dbReference>
<dbReference type="GO" id="GO:0006094">
    <property type="term" value="P:gluconeogenesis"/>
    <property type="evidence" value="ECO:0007669"/>
    <property type="project" value="UniProtKB-UniRule"/>
</dbReference>
<dbReference type="AlphaFoldDB" id="A0A1X0XLK0"/>
<gene>
    <name evidence="7" type="primary">tpiA</name>
    <name evidence="9" type="ORF">B5V00_16010</name>
</gene>
<dbReference type="HAMAP" id="MF_00147_B">
    <property type="entry name" value="TIM_B"/>
    <property type="match status" value="1"/>
</dbReference>